<protein>
    <submittedName>
        <fullName evidence="2">Uncharacterized protein</fullName>
    </submittedName>
</protein>
<dbReference type="Proteomes" id="UP000233556">
    <property type="component" value="Unassembled WGS sequence"/>
</dbReference>
<reference evidence="3" key="2">
    <citation type="submission" date="2017-12" db="EMBL/GenBank/DDBJ databases">
        <title>Genome sequence of the Bar-tailed Godwit (Limosa lapponica baueri).</title>
        <authorList>
            <person name="Lima N.C.B."/>
            <person name="Parody-Merino A.M."/>
            <person name="Battley P.F."/>
            <person name="Fidler A.E."/>
            <person name="Prosdocimi F."/>
        </authorList>
    </citation>
    <scope>NUCLEOTIDE SEQUENCE [LARGE SCALE GENOMIC DNA]</scope>
</reference>
<dbReference type="EMBL" id="KZ505993">
    <property type="protein sequence ID" value="PKU42451.1"/>
    <property type="molecule type" value="Genomic_DNA"/>
</dbReference>
<organism evidence="2 3">
    <name type="scientific">Limosa lapponica baueri</name>
    <dbReference type="NCBI Taxonomy" id="1758121"/>
    <lineage>
        <taxon>Eukaryota</taxon>
        <taxon>Metazoa</taxon>
        <taxon>Chordata</taxon>
        <taxon>Craniata</taxon>
        <taxon>Vertebrata</taxon>
        <taxon>Euteleostomi</taxon>
        <taxon>Archelosauria</taxon>
        <taxon>Archosauria</taxon>
        <taxon>Dinosauria</taxon>
        <taxon>Saurischia</taxon>
        <taxon>Theropoda</taxon>
        <taxon>Coelurosauria</taxon>
        <taxon>Aves</taxon>
        <taxon>Neognathae</taxon>
        <taxon>Neoaves</taxon>
        <taxon>Charadriiformes</taxon>
        <taxon>Scolopacidae</taxon>
        <taxon>Limosa</taxon>
    </lineage>
</organism>
<keyword evidence="3" id="KW-1185">Reference proteome</keyword>
<gene>
    <name evidence="2" type="ORF">llap_7251</name>
</gene>
<evidence type="ECO:0000313" key="2">
    <source>
        <dbReference type="EMBL" id="PKU42451.1"/>
    </source>
</evidence>
<accession>A0A2I0U8V4</accession>
<evidence type="ECO:0000256" key="1">
    <source>
        <dbReference type="SAM" id="MobiDB-lite"/>
    </source>
</evidence>
<proteinExistence type="predicted"/>
<reference evidence="3" key="1">
    <citation type="submission" date="2017-11" db="EMBL/GenBank/DDBJ databases">
        <authorList>
            <person name="Lima N.C."/>
            <person name="Parody-Merino A.M."/>
            <person name="Battley P.F."/>
            <person name="Fidler A.E."/>
            <person name="Prosdocimi F."/>
        </authorList>
    </citation>
    <scope>NUCLEOTIDE SEQUENCE [LARGE SCALE GENOMIC DNA]</scope>
</reference>
<dbReference type="AlphaFoldDB" id="A0A2I0U8V4"/>
<name>A0A2I0U8V4_LIMLA</name>
<sequence>MEQAQVLHDFFASVFTSKGSNHTTQVAEGKNRGYENEEPPTAGEDQVLDFALEFCDLTGLLSDPPGFLSPMVVFVRLKHCSAEDEWVIDQMSKLNIGKSQGTRWDASEGAKEAG</sequence>
<feature type="region of interest" description="Disordered" evidence="1">
    <location>
        <begin position="22"/>
        <end position="42"/>
    </location>
</feature>
<evidence type="ECO:0000313" key="3">
    <source>
        <dbReference type="Proteomes" id="UP000233556"/>
    </source>
</evidence>